<dbReference type="PANTHER" id="PTHR43133">
    <property type="entry name" value="RNA POLYMERASE ECF-TYPE SIGMA FACTO"/>
    <property type="match status" value="1"/>
</dbReference>
<organism evidence="7 8">
    <name type="scientific">Ohtaekwangia kribbensis</name>
    <dbReference type="NCBI Taxonomy" id="688913"/>
    <lineage>
        <taxon>Bacteria</taxon>
        <taxon>Pseudomonadati</taxon>
        <taxon>Bacteroidota</taxon>
        <taxon>Cytophagia</taxon>
        <taxon>Cytophagales</taxon>
        <taxon>Fulvivirgaceae</taxon>
        <taxon>Ohtaekwangia</taxon>
    </lineage>
</organism>
<evidence type="ECO:0000259" key="5">
    <source>
        <dbReference type="Pfam" id="PF04542"/>
    </source>
</evidence>
<keyword evidence="2" id="KW-0805">Transcription regulation</keyword>
<name>A0ABW3K4Q5_9BACT</name>
<proteinExistence type="inferred from homology"/>
<dbReference type="SUPFAM" id="SSF88946">
    <property type="entry name" value="Sigma2 domain of RNA polymerase sigma factors"/>
    <property type="match status" value="1"/>
</dbReference>
<sequence>MFHKKLEKKSVSDLVTALRTGSEPAFRELFNRYAGKVFRYVMRFVPAEPVAEELMQDVFMKVWNYRENLDASQSFNNFLFRITKNHILNHLRDMQRDVALNKEYRLSLSSFHNAVEESLIHEEYIALANKAIALLPDKRRSIFIMSRLEGMSYEQIAQALDISKDTVRLQMIKSIKSIREYLRLHVDVPIGIVISGLLYFL</sequence>
<comment type="caution">
    <text evidence="7">The sequence shown here is derived from an EMBL/GenBank/DDBJ whole genome shotgun (WGS) entry which is preliminary data.</text>
</comment>
<dbReference type="CDD" id="cd06171">
    <property type="entry name" value="Sigma70_r4"/>
    <property type="match status" value="1"/>
</dbReference>
<dbReference type="Gene3D" id="1.10.1740.10">
    <property type="match status" value="1"/>
</dbReference>
<dbReference type="InterPro" id="IPR013324">
    <property type="entry name" value="RNA_pol_sigma_r3/r4-like"/>
</dbReference>
<evidence type="ECO:0000259" key="6">
    <source>
        <dbReference type="Pfam" id="PF08281"/>
    </source>
</evidence>
<keyword evidence="4" id="KW-0804">Transcription</keyword>
<dbReference type="InterPro" id="IPR014327">
    <property type="entry name" value="RNA_pol_sigma70_bacteroid"/>
</dbReference>
<evidence type="ECO:0000256" key="1">
    <source>
        <dbReference type="ARBA" id="ARBA00010641"/>
    </source>
</evidence>
<dbReference type="InterPro" id="IPR013249">
    <property type="entry name" value="RNA_pol_sigma70_r4_t2"/>
</dbReference>
<evidence type="ECO:0000313" key="7">
    <source>
        <dbReference type="EMBL" id="MFD1001114.1"/>
    </source>
</evidence>
<evidence type="ECO:0000256" key="3">
    <source>
        <dbReference type="ARBA" id="ARBA00023082"/>
    </source>
</evidence>
<evidence type="ECO:0000256" key="2">
    <source>
        <dbReference type="ARBA" id="ARBA00023015"/>
    </source>
</evidence>
<feature type="domain" description="RNA polymerase sigma-70 region 2" evidence="5">
    <location>
        <begin position="29"/>
        <end position="96"/>
    </location>
</feature>
<dbReference type="NCBIfam" id="TIGR02937">
    <property type="entry name" value="sigma70-ECF"/>
    <property type="match status" value="1"/>
</dbReference>
<dbReference type="Gene3D" id="1.10.10.10">
    <property type="entry name" value="Winged helix-like DNA-binding domain superfamily/Winged helix DNA-binding domain"/>
    <property type="match status" value="1"/>
</dbReference>
<accession>A0ABW3K4Q5</accession>
<comment type="similarity">
    <text evidence="1">Belongs to the sigma-70 factor family. ECF subfamily.</text>
</comment>
<dbReference type="RefSeq" id="WP_377580563.1">
    <property type="nucleotide sequence ID" value="NZ_JBHTKA010000007.1"/>
</dbReference>
<dbReference type="InterPro" id="IPR039425">
    <property type="entry name" value="RNA_pol_sigma-70-like"/>
</dbReference>
<dbReference type="EMBL" id="JBHTKA010000007">
    <property type="protein sequence ID" value="MFD1001114.1"/>
    <property type="molecule type" value="Genomic_DNA"/>
</dbReference>
<evidence type="ECO:0000256" key="4">
    <source>
        <dbReference type="ARBA" id="ARBA00023163"/>
    </source>
</evidence>
<feature type="domain" description="RNA polymerase sigma factor 70 region 4 type 2" evidence="6">
    <location>
        <begin position="130"/>
        <end position="169"/>
    </location>
</feature>
<evidence type="ECO:0000313" key="8">
    <source>
        <dbReference type="Proteomes" id="UP001597112"/>
    </source>
</evidence>
<dbReference type="SUPFAM" id="SSF88659">
    <property type="entry name" value="Sigma3 and sigma4 domains of RNA polymerase sigma factors"/>
    <property type="match status" value="1"/>
</dbReference>
<dbReference type="InterPro" id="IPR036388">
    <property type="entry name" value="WH-like_DNA-bd_sf"/>
</dbReference>
<keyword evidence="3" id="KW-0731">Sigma factor</keyword>
<protein>
    <submittedName>
        <fullName evidence="7">RNA polymerase sigma factor</fullName>
    </submittedName>
</protein>
<dbReference type="Pfam" id="PF04542">
    <property type="entry name" value="Sigma70_r2"/>
    <property type="match status" value="1"/>
</dbReference>
<gene>
    <name evidence="7" type="ORF">ACFQ21_17435</name>
</gene>
<dbReference type="PANTHER" id="PTHR43133:SF46">
    <property type="entry name" value="RNA POLYMERASE SIGMA-70 FACTOR ECF SUBFAMILY"/>
    <property type="match status" value="1"/>
</dbReference>
<dbReference type="InterPro" id="IPR014284">
    <property type="entry name" value="RNA_pol_sigma-70_dom"/>
</dbReference>
<dbReference type="InterPro" id="IPR013325">
    <property type="entry name" value="RNA_pol_sigma_r2"/>
</dbReference>
<reference evidence="8" key="1">
    <citation type="journal article" date="2019" name="Int. J. Syst. Evol. Microbiol.">
        <title>The Global Catalogue of Microorganisms (GCM) 10K type strain sequencing project: providing services to taxonomists for standard genome sequencing and annotation.</title>
        <authorList>
            <consortium name="The Broad Institute Genomics Platform"/>
            <consortium name="The Broad Institute Genome Sequencing Center for Infectious Disease"/>
            <person name="Wu L."/>
            <person name="Ma J."/>
        </authorList>
    </citation>
    <scope>NUCLEOTIDE SEQUENCE [LARGE SCALE GENOMIC DNA]</scope>
    <source>
        <strain evidence="8">CCUG 58938</strain>
    </source>
</reference>
<keyword evidence="8" id="KW-1185">Reference proteome</keyword>
<dbReference type="NCBIfam" id="TIGR02985">
    <property type="entry name" value="Sig70_bacteroi1"/>
    <property type="match status" value="1"/>
</dbReference>
<dbReference type="InterPro" id="IPR007627">
    <property type="entry name" value="RNA_pol_sigma70_r2"/>
</dbReference>
<dbReference type="Pfam" id="PF08281">
    <property type="entry name" value="Sigma70_r4_2"/>
    <property type="match status" value="1"/>
</dbReference>
<dbReference type="Proteomes" id="UP001597112">
    <property type="component" value="Unassembled WGS sequence"/>
</dbReference>